<name>A0AAD5T204_9FUNG</name>
<feature type="domain" description="FF" evidence="5">
    <location>
        <begin position="287"/>
        <end position="346"/>
    </location>
</feature>
<dbReference type="PANTHER" id="PTHR15377">
    <property type="entry name" value="TRANSCRIPTION ELONGATION REGULATOR 1"/>
    <property type="match status" value="1"/>
</dbReference>
<comment type="caution">
    <text evidence="6">The sequence shown here is derived from an EMBL/GenBank/DDBJ whole genome shotgun (WGS) entry which is preliminary data.</text>
</comment>
<feature type="domain" description="WW" evidence="4">
    <location>
        <begin position="1"/>
        <end position="29"/>
    </location>
</feature>
<dbReference type="InterPro" id="IPR001202">
    <property type="entry name" value="WW_dom"/>
</dbReference>
<keyword evidence="1" id="KW-0677">Repeat</keyword>
<dbReference type="GO" id="GO:0003712">
    <property type="term" value="F:transcription coregulator activity"/>
    <property type="evidence" value="ECO:0007669"/>
    <property type="project" value="TreeGrafter"/>
</dbReference>
<evidence type="ECO:0000313" key="6">
    <source>
        <dbReference type="EMBL" id="KAJ3120724.1"/>
    </source>
</evidence>
<sequence length="624" mass="72886">MWAIVLTSRDHEYFINLTTHEAAWEMPDDIAELVGQIMAGAGYDTDENEIVEDDGEEVNDNSHPLSSQINQYDELQDEKEVVRVYESSSASLAEMEAHVRQQELEHGFEKKHGVGNSSKRHADQMQQNGSQSDSKKKSKKVESEGELTNAEKQAMFMDMLEEVETNPFSTWEKELDQFTDDPRYVQIPTAKLRKNYFETYCKNKAAQIHKQRSANEIKTPKETFRAFLDDVLGTADWRKLGSLSAYDDFSRKWKRDPRFTVISDDRDRKAMFKEFVTRMKAAEGERKRAEKQQIQDNFFELLRSVEGINNESRWRDVQRKIDRDKRYNVIPTPIQREDLFREFLKISALEKASSEAERKEIERKAREVESLRQREETVRKQKTNLAREVRKSQFIMKSSESVDLLKNLLVDLIKSHKTTLKDSVTYLATDARFDQIMLSEHELEELFKEHTTNIFKKRLTAWHNFINEITLIITPFEDVSEILLKDPRTSRLECTSEDELARLYKEYQTEREQKARSELEVCLKENGFVRFHVKSAVGNCHVEAVEKGLKEAEPGAEWRLIGLDEVKSVLQEDKRYNDFECFPAERDRIVFSFMKQLIEECRGEKGGVLDSIVARNAGGHVERK</sequence>
<dbReference type="Pfam" id="PF01846">
    <property type="entry name" value="FF"/>
    <property type="match status" value="3"/>
</dbReference>
<keyword evidence="7" id="KW-1185">Reference proteome</keyword>
<protein>
    <submittedName>
        <fullName evidence="6">Transcription elongation regulator</fullName>
    </submittedName>
</protein>
<dbReference type="PANTHER" id="PTHR15377:SF3">
    <property type="entry name" value="WW DOMAIN-CONTAINING PROTEIN"/>
    <property type="match status" value="1"/>
</dbReference>
<evidence type="ECO:0000259" key="5">
    <source>
        <dbReference type="PROSITE" id="PS51676"/>
    </source>
</evidence>
<evidence type="ECO:0000256" key="3">
    <source>
        <dbReference type="SAM" id="MobiDB-lite"/>
    </source>
</evidence>
<dbReference type="Proteomes" id="UP001211907">
    <property type="component" value="Unassembled WGS sequence"/>
</dbReference>
<dbReference type="Gene3D" id="1.10.10.440">
    <property type="entry name" value="FF domain"/>
    <property type="match status" value="5"/>
</dbReference>
<evidence type="ECO:0000259" key="4">
    <source>
        <dbReference type="PROSITE" id="PS50020"/>
    </source>
</evidence>
<accession>A0AAD5T204</accession>
<evidence type="ECO:0000256" key="2">
    <source>
        <dbReference type="SAM" id="Coils"/>
    </source>
</evidence>
<feature type="coiled-coil region" evidence="2">
    <location>
        <begin position="349"/>
        <end position="388"/>
    </location>
</feature>
<dbReference type="InterPro" id="IPR045148">
    <property type="entry name" value="TCRG1-like"/>
</dbReference>
<keyword evidence="2" id="KW-0175">Coiled coil</keyword>
<dbReference type="SUPFAM" id="SSF81698">
    <property type="entry name" value="FF domain"/>
    <property type="match status" value="3"/>
</dbReference>
<dbReference type="GO" id="GO:0005634">
    <property type="term" value="C:nucleus"/>
    <property type="evidence" value="ECO:0007669"/>
    <property type="project" value="TreeGrafter"/>
</dbReference>
<dbReference type="GO" id="GO:0070063">
    <property type="term" value="F:RNA polymerase binding"/>
    <property type="evidence" value="ECO:0007669"/>
    <property type="project" value="InterPro"/>
</dbReference>
<dbReference type="SMART" id="SM00441">
    <property type="entry name" value="FF"/>
    <property type="match status" value="5"/>
</dbReference>
<proteinExistence type="predicted"/>
<organism evidence="6 7">
    <name type="scientific">Physocladia obscura</name>
    <dbReference type="NCBI Taxonomy" id="109957"/>
    <lineage>
        <taxon>Eukaryota</taxon>
        <taxon>Fungi</taxon>
        <taxon>Fungi incertae sedis</taxon>
        <taxon>Chytridiomycota</taxon>
        <taxon>Chytridiomycota incertae sedis</taxon>
        <taxon>Chytridiomycetes</taxon>
        <taxon>Chytridiales</taxon>
        <taxon>Chytriomycetaceae</taxon>
        <taxon>Physocladia</taxon>
    </lineage>
</organism>
<reference evidence="6" key="1">
    <citation type="submission" date="2020-05" db="EMBL/GenBank/DDBJ databases">
        <title>Phylogenomic resolution of chytrid fungi.</title>
        <authorList>
            <person name="Stajich J.E."/>
            <person name="Amses K."/>
            <person name="Simmons R."/>
            <person name="Seto K."/>
            <person name="Myers J."/>
            <person name="Bonds A."/>
            <person name="Quandt C.A."/>
            <person name="Barry K."/>
            <person name="Liu P."/>
            <person name="Grigoriev I."/>
            <person name="Longcore J.E."/>
            <person name="James T.Y."/>
        </authorList>
    </citation>
    <scope>NUCLEOTIDE SEQUENCE</scope>
    <source>
        <strain evidence="6">JEL0513</strain>
    </source>
</reference>
<dbReference type="InterPro" id="IPR036517">
    <property type="entry name" value="FF_domain_sf"/>
</dbReference>
<gene>
    <name evidence="6" type="primary">TCERG1</name>
    <name evidence="6" type="ORF">HK100_012679</name>
</gene>
<feature type="region of interest" description="Disordered" evidence="3">
    <location>
        <begin position="110"/>
        <end position="151"/>
    </location>
</feature>
<dbReference type="PROSITE" id="PS50020">
    <property type="entry name" value="WW_DOMAIN_2"/>
    <property type="match status" value="1"/>
</dbReference>
<dbReference type="EMBL" id="JADGJH010000940">
    <property type="protein sequence ID" value="KAJ3120724.1"/>
    <property type="molecule type" value="Genomic_DNA"/>
</dbReference>
<dbReference type="PROSITE" id="PS51676">
    <property type="entry name" value="FF"/>
    <property type="match status" value="1"/>
</dbReference>
<dbReference type="InterPro" id="IPR002713">
    <property type="entry name" value="FF_domain"/>
</dbReference>
<dbReference type="AlphaFoldDB" id="A0AAD5T204"/>
<evidence type="ECO:0000313" key="7">
    <source>
        <dbReference type="Proteomes" id="UP001211907"/>
    </source>
</evidence>
<evidence type="ECO:0000256" key="1">
    <source>
        <dbReference type="ARBA" id="ARBA00022737"/>
    </source>
</evidence>